<comment type="similarity">
    <text evidence="4">Belongs to the poly(A) polymerase family.</text>
</comment>
<evidence type="ECO:0000256" key="1">
    <source>
        <dbReference type="ARBA" id="ARBA00001936"/>
    </source>
</evidence>
<dbReference type="EMBL" id="CM029040">
    <property type="protein sequence ID" value="KAG2639167.1"/>
    <property type="molecule type" value="Genomic_DNA"/>
</dbReference>
<dbReference type="GO" id="GO:0046872">
    <property type="term" value="F:metal ion binding"/>
    <property type="evidence" value="ECO:0007669"/>
    <property type="project" value="UniProtKB-KW"/>
</dbReference>
<keyword evidence="16" id="KW-1185">Reference proteome</keyword>
<dbReference type="InterPro" id="IPR007012">
    <property type="entry name" value="PolA_pol_cen_dom"/>
</dbReference>
<gene>
    <name evidence="15" type="ORF">PVAP13_2NG618400</name>
</gene>
<organism evidence="15 16">
    <name type="scientific">Panicum virgatum</name>
    <name type="common">Blackwell switchgrass</name>
    <dbReference type="NCBI Taxonomy" id="38727"/>
    <lineage>
        <taxon>Eukaryota</taxon>
        <taxon>Viridiplantae</taxon>
        <taxon>Streptophyta</taxon>
        <taxon>Embryophyta</taxon>
        <taxon>Tracheophyta</taxon>
        <taxon>Spermatophyta</taxon>
        <taxon>Magnoliopsida</taxon>
        <taxon>Liliopsida</taxon>
        <taxon>Poales</taxon>
        <taxon>Poaceae</taxon>
        <taxon>PACMAD clade</taxon>
        <taxon>Panicoideae</taxon>
        <taxon>Panicodae</taxon>
        <taxon>Paniceae</taxon>
        <taxon>Panicinae</taxon>
        <taxon>Panicum</taxon>
        <taxon>Panicum sect. Hiantes</taxon>
    </lineage>
</organism>
<dbReference type="GO" id="GO:0003723">
    <property type="term" value="F:RNA binding"/>
    <property type="evidence" value="ECO:0007669"/>
    <property type="project" value="InterPro"/>
</dbReference>
<dbReference type="InterPro" id="IPR043519">
    <property type="entry name" value="NT_sf"/>
</dbReference>
<dbReference type="SUPFAM" id="SSF81631">
    <property type="entry name" value="PAP/OAS1 substrate-binding domain"/>
    <property type="match status" value="1"/>
</dbReference>
<reference evidence="15" key="1">
    <citation type="submission" date="2020-05" db="EMBL/GenBank/DDBJ databases">
        <title>WGS assembly of Panicum virgatum.</title>
        <authorList>
            <person name="Lovell J.T."/>
            <person name="Jenkins J."/>
            <person name="Shu S."/>
            <person name="Juenger T.E."/>
            <person name="Schmutz J."/>
        </authorList>
    </citation>
    <scope>NUCLEOTIDE SEQUENCE</scope>
    <source>
        <strain evidence="15">AP13</strain>
    </source>
</reference>
<keyword evidence="9" id="KW-0547">Nucleotide-binding</keyword>
<evidence type="ECO:0000313" key="16">
    <source>
        <dbReference type="Proteomes" id="UP000823388"/>
    </source>
</evidence>
<dbReference type="GO" id="GO:0005634">
    <property type="term" value="C:nucleus"/>
    <property type="evidence" value="ECO:0007669"/>
    <property type="project" value="UniProtKB-SubCell"/>
</dbReference>
<sequence length="558" mass="62893">MLCLPPRPPRHTLAASATAMPYMAAVGPVPWQPSPALAAAGLLAATSPYGNPEPQTLPFLPPPPPAILPPRAPIVLQLHPHPGFLAEVDRRRSCSLLQLLKDEGAAPSPEDEKRREQVIRELKKIVMHWAKAVACEQSVPQRLATATVLTYGSYSLGAHGPESDIDALCVGPCIATLQYHFFVVLRQILEGRPEISGVPTIESAKIPLMRFRFSGVAIDFTYAQLPAFDALKAINMFCPRLLQKIDERSWRSLSGVRVNEKIVQLVPNSEKFQVLLRCVKLWARKRGLHCHHLGFFAGIHLAILAAYICQRYPNASVNGLFVMFFQTFAHWPWQVPVSLHDEPTDCLHPEGRLMPIVMPCTPPEFCVSNVTKSTFKKIREELTRGYAFTKDPLRHDFEWTWLFESFPYAEKHQQFLRIALCAPTFEELHDWAGWVKSRLRFLILKLERSGIGCDPCPSEEIDHTVKEPNMVFYWGLIPEKIIHVDTSALKENFMKDVTNDVYGKVKCTRSVLTISVVGLSQLPKSMCTHSVHWQYLQHCMLGYQARSEDQSAGWLGLA</sequence>
<evidence type="ECO:0000256" key="2">
    <source>
        <dbReference type="ARBA" id="ARBA00001946"/>
    </source>
</evidence>
<dbReference type="AlphaFoldDB" id="A0A8T0VXJ9"/>
<dbReference type="Pfam" id="PF04928">
    <property type="entry name" value="PAP_central"/>
    <property type="match status" value="1"/>
</dbReference>
<dbReference type="GO" id="GO:0005524">
    <property type="term" value="F:ATP binding"/>
    <property type="evidence" value="ECO:0007669"/>
    <property type="project" value="UniProtKB-KW"/>
</dbReference>
<keyword evidence="6" id="KW-0507">mRNA processing</keyword>
<keyword evidence="8" id="KW-0479">Metal-binding</keyword>
<keyword evidence="11" id="KW-0460">Magnesium</keyword>
<dbReference type="EC" id="2.7.7.19" evidence="5"/>
<evidence type="ECO:0000256" key="12">
    <source>
        <dbReference type="ARBA" id="ARBA00023242"/>
    </source>
</evidence>
<dbReference type="Proteomes" id="UP000823388">
    <property type="component" value="Chromosome 2N"/>
</dbReference>
<name>A0A8T0VXJ9_PANVG</name>
<evidence type="ECO:0000259" key="14">
    <source>
        <dbReference type="Pfam" id="PF20750"/>
    </source>
</evidence>
<evidence type="ECO:0000256" key="3">
    <source>
        <dbReference type="ARBA" id="ARBA00004123"/>
    </source>
</evidence>
<keyword evidence="7" id="KW-0808">Transferase</keyword>
<dbReference type="Gene3D" id="1.10.1410.10">
    <property type="match status" value="1"/>
</dbReference>
<dbReference type="FunFam" id="1.10.1410.10:FF:000019">
    <property type="entry name" value="Nuclear poly(A) polymerase 3"/>
    <property type="match status" value="1"/>
</dbReference>
<evidence type="ECO:0000256" key="8">
    <source>
        <dbReference type="ARBA" id="ARBA00022723"/>
    </source>
</evidence>
<evidence type="ECO:0000256" key="7">
    <source>
        <dbReference type="ARBA" id="ARBA00022679"/>
    </source>
</evidence>
<accession>A0A8T0VXJ9</accession>
<feature type="domain" description="Poly(A) polymerase central" evidence="13">
    <location>
        <begin position="272"/>
        <end position="404"/>
    </location>
</feature>
<evidence type="ECO:0000256" key="10">
    <source>
        <dbReference type="ARBA" id="ARBA00022840"/>
    </source>
</evidence>
<comment type="subcellular location">
    <subcellularLocation>
        <location evidence="3">Nucleus</location>
    </subcellularLocation>
</comment>
<evidence type="ECO:0000256" key="9">
    <source>
        <dbReference type="ARBA" id="ARBA00022741"/>
    </source>
</evidence>
<dbReference type="GO" id="GO:1990817">
    <property type="term" value="F:poly(A) RNA polymerase activity"/>
    <property type="evidence" value="ECO:0007669"/>
    <property type="project" value="UniProtKB-EC"/>
</dbReference>
<dbReference type="SUPFAM" id="SSF81301">
    <property type="entry name" value="Nucleotidyltransferase"/>
    <property type="match status" value="1"/>
</dbReference>
<dbReference type="FunFam" id="3.30.70.590:FF:000005">
    <property type="entry name" value="Nuclear poly(A) polymerase 3"/>
    <property type="match status" value="1"/>
</dbReference>
<keyword evidence="10" id="KW-0067">ATP-binding</keyword>
<dbReference type="GO" id="GO:0006397">
    <property type="term" value="P:mRNA processing"/>
    <property type="evidence" value="ECO:0007669"/>
    <property type="project" value="UniProtKB-KW"/>
</dbReference>
<dbReference type="Pfam" id="PF20750">
    <property type="entry name" value="PAP_NTPase"/>
    <property type="match status" value="1"/>
</dbReference>
<proteinExistence type="inferred from homology"/>
<comment type="cofactor">
    <cofactor evidence="1">
        <name>Mn(2+)</name>
        <dbReference type="ChEBI" id="CHEBI:29035"/>
    </cofactor>
</comment>
<dbReference type="InterPro" id="IPR048840">
    <property type="entry name" value="PolA_pol_NTPase"/>
</dbReference>
<evidence type="ECO:0000256" key="11">
    <source>
        <dbReference type="ARBA" id="ARBA00022842"/>
    </source>
</evidence>
<feature type="domain" description="Poly(A) polymerase nucleotidyltransferase" evidence="14">
    <location>
        <begin position="88"/>
        <end position="266"/>
    </location>
</feature>
<dbReference type="Gene3D" id="3.30.70.590">
    <property type="entry name" value="Poly(A) polymerase predicted RNA binding domain"/>
    <property type="match status" value="1"/>
</dbReference>
<dbReference type="PANTHER" id="PTHR10682">
    <property type="entry name" value="POLY A POLYMERASE"/>
    <property type="match status" value="1"/>
</dbReference>
<keyword evidence="12" id="KW-0539">Nucleus</keyword>
<evidence type="ECO:0000256" key="5">
    <source>
        <dbReference type="ARBA" id="ARBA00012388"/>
    </source>
</evidence>
<dbReference type="CDD" id="cd05402">
    <property type="entry name" value="NT_PAP_TUTase"/>
    <property type="match status" value="1"/>
</dbReference>
<evidence type="ECO:0000256" key="6">
    <source>
        <dbReference type="ARBA" id="ARBA00022664"/>
    </source>
</evidence>
<dbReference type="Gene3D" id="3.30.460.10">
    <property type="entry name" value="Beta Polymerase, domain 2"/>
    <property type="match status" value="1"/>
</dbReference>
<evidence type="ECO:0000256" key="4">
    <source>
        <dbReference type="ARBA" id="ARBA00010912"/>
    </source>
</evidence>
<comment type="caution">
    <text evidence="15">The sequence shown here is derived from an EMBL/GenBank/DDBJ whole genome shotgun (WGS) entry which is preliminary data.</text>
</comment>
<dbReference type="GO" id="GO:0031123">
    <property type="term" value="P:RNA 3'-end processing"/>
    <property type="evidence" value="ECO:0007669"/>
    <property type="project" value="InterPro"/>
</dbReference>
<dbReference type="InterPro" id="IPR011068">
    <property type="entry name" value="NuclTrfase_I-like_C"/>
</dbReference>
<protein>
    <recommendedName>
        <fullName evidence="5">polynucleotide adenylyltransferase</fullName>
        <ecNumber evidence="5">2.7.7.19</ecNumber>
    </recommendedName>
</protein>
<dbReference type="PANTHER" id="PTHR10682:SF33">
    <property type="entry name" value="NUCLEAR POLY(A) POLYMERASE 3"/>
    <property type="match status" value="1"/>
</dbReference>
<comment type="cofactor">
    <cofactor evidence="2">
        <name>Mg(2+)</name>
        <dbReference type="ChEBI" id="CHEBI:18420"/>
    </cofactor>
</comment>
<evidence type="ECO:0000259" key="13">
    <source>
        <dbReference type="Pfam" id="PF04928"/>
    </source>
</evidence>
<evidence type="ECO:0000313" key="15">
    <source>
        <dbReference type="EMBL" id="KAG2639167.1"/>
    </source>
</evidence>
<dbReference type="OrthoDB" id="412748at2759"/>
<dbReference type="SUPFAM" id="SSF55003">
    <property type="entry name" value="PAP/Archaeal CCA-adding enzyme, C-terminal domain"/>
    <property type="match status" value="1"/>
</dbReference>